<dbReference type="AlphaFoldDB" id="A0A520KXR6"/>
<dbReference type="Gene3D" id="3.40.50.720">
    <property type="entry name" value="NAD(P)-binding Rossmann-like Domain"/>
    <property type="match status" value="1"/>
</dbReference>
<comment type="caution">
    <text evidence="9">The sequence shown here is derived from an EMBL/GenBank/DDBJ whole genome shotgun (WGS) entry which is preliminary data.</text>
</comment>
<dbReference type="InterPro" id="IPR011182">
    <property type="entry name" value="L-Asp_DH"/>
</dbReference>
<keyword evidence="4 6" id="KW-0560">Oxidoreductase</keyword>
<dbReference type="Pfam" id="PF03447">
    <property type="entry name" value="NAD_binding_3"/>
    <property type="match status" value="1"/>
</dbReference>
<evidence type="ECO:0000256" key="1">
    <source>
        <dbReference type="ARBA" id="ARBA00008331"/>
    </source>
</evidence>
<sequence>MYKIGIIGCGSIGRMIVENAGYVDVKVVALYDDILSRAKDISPNECKVAKNFEEFLREDMDLVVEAASQEAVRKYGRAVLKSGKDLIVMSSGALLDRQLREEMIDAAKGHNSNISIPSGAILGLDNLKILRFMNGDISLRTIKNPKSLGIEDLTGNMVVFKGKASEAVKKFPFNINVAASLSLATGRDIDVEIVADSDVRDNIHQIRAKGEFGKITIDIENSKFPKNPKTSYLAALSILSLLKTRNDQIKIG</sequence>
<dbReference type="NCBIfam" id="NF009829">
    <property type="entry name" value="PRK13303.1-4"/>
    <property type="match status" value="1"/>
</dbReference>
<evidence type="ECO:0000256" key="5">
    <source>
        <dbReference type="ARBA" id="ARBA00023027"/>
    </source>
</evidence>
<keyword evidence="2 6" id="KW-0662">Pyridine nucleotide biosynthesis</keyword>
<feature type="binding site" evidence="6">
    <location>
        <position position="120"/>
    </location>
    <ligand>
        <name>NAD(+)</name>
        <dbReference type="ChEBI" id="CHEBI:57540"/>
    </ligand>
</feature>
<dbReference type="GO" id="GO:0009435">
    <property type="term" value="P:NAD+ biosynthetic process"/>
    <property type="evidence" value="ECO:0007669"/>
    <property type="project" value="UniProtKB-UniRule"/>
</dbReference>
<feature type="domain" description="Aspartate dehydrogenase" evidence="7">
    <location>
        <begin position="154"/>
        <end position="238"/>
    </location>
</feature>
<gene>
    <name evidence="6 9" type="primary">nadX</name>
    <name evidence="9" type="ORF">EF807_02595</name>
</gene>
<dbReference type="InterPro" id="IPR022487">
    <property type="entry name" value="Asp_DH_arc"/>
</dbReference>
<evidence type="ECO:0000256" key="6">
    <source>
        <dbReference type="HAMAP-Rule" id="MF_01265"/>
    </source>
</evidence>
<dbReference type="Proteomes" id="UP000320766">
    <property type="component" value="Unassembled WGS sequence"/>
</dbReference>
<comment type="pathway">
    <text evidence="6">Cofactor biosynthesis; NAD(+) biosynthesis; iminoaspartate from L-aspartate (dehydrogenase route): step 1/1.</text>
</comment>
<dbReference type="EMBL" id="RXIL01000046">
    <property type="protein sequence ID" value="RZN71067.1"/>
    <property type="molecule type" value="Genomic_DNA"/>
</dbReference>
<comment type="miscellaneous">
    <text evidence="6">The iminoaspartate product is unstable in aqueous solution and can decompose to oxaloacetate and ammonia.</text>
</comment>
<dbReference type="PANTHER" id="PTHR31873:SF6">
    <property type="entry name" value="ASPARTATE DEHYDROGENASE DOMAIN-CONTAINING PROTEIN"/>
    <property type="match status" value="1"/>
</dbReference>
<accession>A0A520KXR6</accession>
<dbReference type="UniPathway" id="UPA00253">
    <property type="reaction ID" value="UER00456"/>
</dbReference>
<dbReference type="InterPro" id="IPR002811">
    <property type="entry name" value="Asp_DH"/>
</dbReference>
<dbReference type="HAMAP" id="MF_01265">
    <property type="entry name" value="NadX"/>
    <property type="match status" value="1"/>
</dbReference>
<dbReference type="Gene3D" id="3.30.360.10">
    <property type="entry name" value="Dihydrodipicolinate Reductase, domain 2"/>
    <property type="match status" value="1"/>
</dbReference>
<dbReference type="EC" id="1.4.1.21" evidence="6"/>
<evidence type="ECO:0000256" key="2">
    <source>
        <dbReference type="ARBA" id="ARBA00022642"/>
    </source>
</evidence>
<protein>
    <recommendedName>
        <fullName evidence="6">L-aspartate dehydrogenase</fullName>
        <ecNumber evidence="6">1.4.1.21</ecNumber>
    </recommendedName>
</protein>
<evidence type="ECO:0000313" key="9">
    <source>
        <dbReference type="EMBL" id="RZN71067.1"/>
    </source>
</evidence>
<comment type="catalytic activity">
    <reaction evidence="6">
        <text>L-aspartate + NAD(+) + H2O = oxaloacetate + NH4(+) + NADH + H(+)</text>
        <dbReference type="Rhea" id="RHEA:11788"/>
        <dbReference type="ChEBI" id="CHEBI:15377"/>
        <dbReference type="ChEBI" id="CHEBI:15378"/>
        <dbReference type="ChEBI" id="CHEBI:16452"/>
        <dbReference type="ChEBI" id="CHEBI:28938"/>
        <dbReference type="ChEBI" id="CHEBI:29991"/>
        <dbReference type="ChEBI" id="CHEBI:57540"/>
        <dbReference type="ChEBI" id="CHEBI:57945"/>
        <dbReference type="EC" id="1.4.1.21"/>
    </reaction>
</comment>
<evidence type="ECO:0000256" key="3">
    <source>
        <dbReference type="ARBA" id="ARBA00022857"/>
    </source>
</evidence>
<name>A0A520KXR6_9EURY</name>
<keyword evidence="3 6" id="KW-0521">NADP</keyword>
<dbReference type="GO" id="GO:0051287">
    <property type="term" value="F:NAD binding"/>
    <property type="evidence" value="ECO:0007669"/>
    <property type="project" value="UniProtKB-UniRule"/>
</dbReference>
<dbReference type="NCBIfam" id="TIGR03855">
    <property type="entry name" value="NAD_NadX"/>
    <property type="match status" value="1"/>
</dbReference>
<feature type="domain" description="Aspartate/homoserine dehydrogenase NAD-binding" evidence="8">
    <location>
        <begin position="8"/>
        <end position="116"/>
    </location>
</feature>
<dbReference type="InterPro" id="IPR005106">
    <property type="entry name" value="Asp/hSer_DH_NAD-bd"/>
</dbReference>
<dbReference type="SUPFAM" id="SSF55347">
    <property type="entry name" value="Glyceraldehyde-3-phosphate dehydrogenase-like, C-terminal domain"/>
    <property type="match status" value="1"/>
</dbReference>
<feature type="active site" evidence="6">
    <location>
        <position position="204"/>
    </location>
</feature>
<organism evidence="9 10">
    <name type="scientific">Candidatus Methanolliviera hydrocarbonicum</name>
    <dbReference type="NCBI Taxonomy" id="2491085"/>
    <lineage>
        <taxon>Archaea</taxon>
        <taxon>Methanobacteriati</taxon>
        <taxon>Methanobacteriota</taxon>
        <taxon>Candidatus Methanoliparia</taxon>
        <taxon>Candidatus Methanoliparales</taxon>
        <taxon>Candidatus Methanollivieraceae</taxon>
        <taxon>Candidatus Methanolliviera</taxon>
    </lineage>
</organism>
<comment type="function">
    <text evidence="6">Specifically catalyzes the NAD or NADP-dependent dehydrogenation of L-aspartate to iminoaspartate.</text>
</comment>
<evidence type="ECO:0000259" key="8">
    <source>
        <dbReference type="Pfam" id="PF03447"/>
    </source>
</evidence>
<dbReference type="Pfam" id="PF01958">
    <property type="entry name" value="Asp_DH_C"/>
    <property type="match status" value="1"/>
</dbReference>
<comment type="similarity">
    <text evidence="1 6">Belongs to the L-aspartate dehydrogenase family.</text>
</comment>
<dbReference type="GO" id="GO:0016639">
    <property type="term" value="F:oxidoreductase activity, acting on the CH-NH2 group of donors, NAD or NADP as acceptor"/>
    <property type="evidence" value="ECO:0007669"/>
    <property type="project" value="UniProtKB-UniRule"/>
</dbReference>
<dbReference type="PANTHER" id="PTHR31873">
    <property type="entry name" value="L-ASPARTATE DEHYDROGENASE-RELATED"/>
    <property type="match status" value="1"/>
</dbReference>
<proteinExistence type="inferred from homology"/>
<comment type="catalytic activity">
    <reaction evidence="6">
        <text>L-aspartate + NADP(+) + H2O = oxaloacetate + NH4(+) + NADPH + H(+)</text>
        <dbReference type="Rhea" id="RHEA:11784"/>
        <dbReference type="ChEBI" id="CHEBI:15377"/>
        <dbReference type="ChEBI" id="CHEBI:15378"/>
        <dbReference type="ChEBI" id="CHEBI:16452"/>
        <dbReference type="ChEBI" id="CHEBI:28938"/>
        <dbReference type="ChEBI" id="CHEBI:29991"/>
        <dbReference type="ChEBI" id="CHEBI:57783"/>
        <dbReference type="ChEBI" id="CHEBI:58349"/>
        <dbReference type="EC" id="1.4.1.21"/>
    </reaction>
</comment>
<dbReference type="InterPro" id="IPR020626">
    <property type="entry name" value="Asp_DH_prok"/>
</dbReference>
<dbReference type="GO" id="GO:0050661">
    <property type="term" value="F:NADP binding"/>
    <property type="evidence" value="ECO:0007669"/>
    <property type="project" value="UniProtKB-UniRule"/>
</dbReference>
<dbReference type="PIRSF" id="PIRSF005227">
    <property type="entry name" value="Asp_dh_NAD_syn"/>
    <property type="match status" value="1"/>
</dbReference>
<evidence type="ECO:0000313" key="10">
    <source>
        <dbReference type="Proteomes" id="UP000320766"/>
    </source>
</evidence>
<reference evidence="9 10" key="1">
    <citation type="journal article" date="2019" name="Nat. Microbiol.">
        <title>Wide diversity of methane and short-chain alkane metabolisms in uncultured archaea.</title>
        <authorList>
            <person name="Borrel G."/>
            <person name="Adam P.S."/>
            <person name="McKay L.J."/>
            <person name="Chen L.X."/>
            <person name="Sierra-Garcia I.N."/>
            <person name="Sieber C.M."/>
            <person name="Letourneur Q."/>
            <person name="Ghozlane A."/>
            <person name="Andersen G.L."/>
            <person name="Li W.J."/>
            <person name="Hallam S.J."/>
            <person name="Muyzer G."/>
            <person name="de Oliveira V.M."/>
            <person name="Inskeep W.P."/>
            <person name="Banfield J.F."/>
            <person name="Gribaldo S."/>
        </authorList>
    </citation>
    <scope>NUCLEOTIDE SEQUENCE [LARGE SCALE GENOMIC DNA]</scope>
    <source>
        <strain evidence="9">NM1b</strain>
    </source>
</reference>
<dbReference type="SUPFAM" id="SSF51735">
    <property type="entry name" value="NAD(P)-binding Rossmann-fold domains"/>
    <property type="match status" value="1"/>
</dbReference>
<dbReference type="GO" id="GO:0033735">
    <property type="term" value="F:aspartate dehydrogenase [NAD(P)+] activity"/>
    <property type="evidence" value="ECO:0007669"/>
    <property type="project" value="UniProtKB-EC"/>
</dbReference>
<evidence type="ECO:0000256" key="4">
    <source>
        <dbReference type="ARBA" id="ARBA00023002"/>
    </source>
</evidence>
<keyword evidence="5 6" id="KW-0520">NAD</keyword>
<feature type="binding site" evidence="6">
    <location>
        <position position="176"/>
    </location>
    <ligand>
        <name>NAD(+)</name>
        <dbReference type="ChEBI" id="CHEBI:57540"/>
    </ligand>
</feature>
<evidence type="ECO:0000259" key="7">
    <source>
        <dbReference type="Pfam" id="PF01958"/>
    </source>
</evidence>
<dbReference type="InterPro" id="IPR036291">
    <property type="entry name" value="NAD(P)-bd_dom_sf"/>
</dbReference>